<name>A0A7U3WJL9_9CAUD</name>
<reference evidence="1" key="1">
    <citation type="submission" date="2020-12" db="EMBL/GenBank/DDBJ databases">
        <authorList>
            <person name="Hu Z."/>
        </authorList>
    </citation>
    <scope>NUCLEOTIDE SEQUENCE</scope>
</reference>
<organism evidence="1">
    <name type="scientific">Vibrio phage PH669</name>
    <dbReference type="NCBI Taxonomy" id="2800823"/>
    <lineage>
        <taxon>Viruses</taxon>
        <taxon>Duplodnaviria</taxon>
        <taxon>Heunggongvirae</taxon>
        <taxon>Uroviricota</taxon>
        <taxon>Caudoviricetes</taxon>
        <taxon>Queuovirinae</taxon>
    </lineage>
</organism>
<sequence length="174" mass="18769">MSNVSTPQLAELIVKVVAWADARGFKEGATLVSQQVKGEEEQGEFAANLVRLAEGEAVTVLDDLGDQTVVGIIQAHMSGLDPVQLMESVYLRDPDDDAGLTFCRLVAAHGTLAAAVGRKRDIKQPLINFFSLLFTMCAAMEVSPELALETAYDEIKDRGGKWIDGTFVKEADLG</sequence>
<proteinExistence type="predicted"/>
<protein>
    <submittedName>
        <fullName evidence="1">Uncharacterized protein</fullName>
    </submittedName>
</protein>
<accession>A0A7U3WJL9</accession>
<evidence type="ECO:0000313" key="1">
    <source>
        <dbReference type="EMBL" id="QQK88577.1"/>
    </source>
</evidence>
<dbReference type="EMBL" id="MW423739">
    <property type="protein sequence ID" value="QQK88577.1"/>
    <property type="molecule type" value="Genomic_DNA"/>
</dbReference>